<dbReference type="KEGG" id="tos:Theos_2551"/>
<dbReference type="GO" id="GO:0016787">
    <property type="term" value="F:hydrolase activity"/>
    <property type="evidence" value="ECO:0007669"/>
    <property type="project" value="UniProtKB-KW"/>
</dbReference>
<protein>
    <submittedName>
        <fullName evidence="4">DNA/RNA helicase, superfamily II</fullName>
    </submittedName>
</protein>
<dbReference type="InterPro" id="IPR025202">
    <property type="entry name" value="PLD-like_dom"/>
</dbReference>
<dbReference type="GO" id="GO:0004386">
    <property type="term" value="F:helicase activity"/>
    <property type="evidence" value="ECO:0007669"/>
    <property type="project" value="UniProtKB-KW"/>
</dbReference>
<dbReference type="CDD" id="cd09178">
    <property type="entry name" value="PLDc_N_Snf2_like"/>
    <property type="match status" value="1"/>
</dbReference>
<dbReference type="PROSITE" id="PS51194">
    <property type="entry name" value="HELICASE_CTER"/>
    <property type="match status" value="1"/>
</dbReference>
<evidence type="ECO:0000259" key="3">
    <source>
        <dbReference type="PROSITE" id="PS51194"/>
    </source>
</evidence>
<dbReference type="RefSeq" id="WP_015065499.1">
    <property type="nucleotide sequence ID" value="NC_019388.1"/>
</dbReference>
<dbReference type="InterPro" id="IPR027417">
    <property type="entry name" value="P-loop_NTPase"/>
</dbReference>
<sequence length="1123" mass="128442">MSRFITNHPTKDLATRLRDLIEASKELKFLVGFFYFSGWNELYEALRRATESNPDLRLKILVGMSVDRHAGRLLEVAKGFTGTREEVSQALVRELAQALSDPSLDLPEFPEQARFFLQLLQEGRLEVRKTREPNHAKLYLFKVDTPQQKLLGSPGKFITGSSNLTHAGLRGQHEFNVEIGDYGFEEAEAYFDKLWETAVCLRPQDIDRLEEIVERGSLAALPTPFEVYALLLRRYLDLLEESPKELTAEDLLKRAGFTPYRYQIDAVRAILRILEEHGGAILADVVGLGKTVVASLVAREVGGRGLVIAPPHLIGEPDEYGWRRYLEVFGLHGWRVYSTGKLEEALAFVQKTNVELVIVDEAHRFRNPETKDYALLSAITRGRKVLLLTATPLNNRPRDAYALLRLFVPPRASSVGPTRDLESYFRDLDERFRKASYALRYRESMDARRRKRAERYYEELTGHGPPIKEKLLRAVLDEVARKTRLVLEAVTVRRNRKDLREDPRYQQEAPPFPEVKDPEPLLYELSTEQSAFYDDVLKEFGPDGSFRGAAYQPELYRLGDADEEELGEEERFALESQRNLADFMRRLLVRRFESSFGAFAKTLERLAEFHERLLRLMRDHGYYLLHKRALEGVLSKLEEGELDEDGLAEYLEGLLEQEEKAIFWGERTRQRVYRKEDFGEERWQAFLSHVKEDLLLLTRVMSRAATLELARPDKDPKLEALKAFLKKVLEEDPGRKVVVFSEFTDTVAHLEKGLSGWEGVLAVGKSTHKGLLDAVIRNFDASLPASERQDQYRVLVASDRLSEGISLHRGNILVNYDIPWNPTRLIQRLGRVNRVGSPFEEVFVYHFFPTEKGTSVVDPKAVAQNKLHLIHRALGEDAKILSPEEEPAPSRIYERLLQLPEEEKGESFEAWARKEWDRLANLAPGLEQRVRQLPDRVKTGMYGEKWEALVVARKGLAFFGLVKEKGEKKESALFLPEVFDRFRGVTPDTPRLELTAEFHDAYKHLVASLEAKGGSSAPGSNSIEARALNNVRTALTRYKEQLSEEEIAFLRKVGEDLSHHRFLPRYAAWRLQQADLGRPGSLEAFREALDEVRRLFAPVLSSPNAPEVRLVVGVELRGAENAP</sequence>
<dbReference type="PANTHER" id="PTHR10799">
    <property type="entry name" value="SNF2/RAD54 HELICASE FAMILY"/>
    <property type="match status" value="1"/>
</dbReference>
<reference evidence="4 5" key="1">
    <citation type="journal article" date="2013" name="Genome Announc.">
        <title>Whole Genome Sequencing of Thermus oshimai JL-2 and Thermus thermophilus JL-18, Incomplete Denitrifiers from the United States Great Basin.</title>
        <authorList>
            <person name="Murugapiran S.K."/>
            <person name="Huntemann M."/>
            <person name="Wei C.L."/>
            <person name="Han J."/>
            <person name="Detter J.C."/>
            <person name="Han C.S."/>
            <person name="Erkkila T.H."/>
            <person name="Teshima H."/>
            <person name="Chen A."/>
            <person name="Kyrpides N."/>
            <person name="Mavrommatis K."/>
            <person name="Markowitz V."/>
            <person name="Szeto E."/>
            <person name="Ivanova N."/>
            <person name="Pagani I."/>
            <person name="Lam J."/>
            <person name="McDonald A.I."/>
            <person name="Dodsworth J.A."/>
            <person name="Pati A."/>
            <person name="Goodwin L."/>
            <person name="Peters L."/>
            <person name="Pitluck S."/>
            <person name="Woyke T."/>
            <person name="Hedlund B.P."/>
        </authorList>
    </citation>
    <scope>NUCLEOTIDE SEQUENCE</scope>
    <source>
        <strain evidence="4 5">JL-2</strain>
        <plasmid evidence="4">pTHEOS02</plasmid>
    </source>
</reference>
<dbReference type="HOGENOM" id="CLU_008466_1_0_0"/>
<dbReference type="Pfam" id="PF00176">
    <property type="entry name" value="SNF2-rel_dom"/>
    <property type="match status" value="1"/>
</dbReference>
<dbReference type="SMART" id="SM00490">
    <property type="entry name" value="HELICc"/>
    <property type="match status" value="1"/>
</dbReference>
<evidence type="ECO:0000256" key="1">
    <source>
        <dbReference type="ARBA" id="ARBA00022801"/>
    </source>
</evidence>
<feature type="domain" description="Helicase ATP-binding" evidence="2">
    <location>
        <begin position="271"/>
        <end position="410"/>
    </location>
</feature>
<dbReference type="PATRIC" id="fig|751945.3.peg.2493"/>
<keyword evidence="4" id="KW-0067">ATP-binding</keyword>
<keyword evidence="4" id="KW-0347">Helicase</keyword>
<dbReference type="InterPro" id="IPR001650">
    <property type="entry name" value="Helicase_C-like"/>
</dbReference>
<feature type="domain" description="Helicase C-terminal" evidence="3">
    <location>
        <begin position="720"/>
        <end position="903"/>
    </location>
</feature>
<dbReference type="SUPFAM" id="SSF56024">
    <property type="entry name" value="Phospholipase D/nuclease"/>
    <property type="match status" value="1"/>
</dbReference>
<name>K7QZB8_THEOS</name>
<keyword evidence="4" id="KW-0614">Plasmid</keyword>
<evidence type="ECO:0000313" key="5">
    <source>
        <dbReference type="Proteomes" id="UP000000211"/>
    </source>
</evidence>
<dbReference type="InterPro" id="IPR014001">
    <property type="entry name" value="Helicase_ATP-bd"/>
</dbReference>
<dbReference type="SUPFAM" id="SSF52540">
    <property type="entry name" value="P-loop containing nucleoside triphosphate hydrolases"/>
    <property type="match status" value="2"/>
</dbReference>
<dbReference type="CDD" id="cd18793">
    <property type="entry name" value="SF2_C_SNF"/>
    <property type="match status" value="1"/>
</dbReference>
<keyword evidence="4" id="KW-0547">Nucleotide-binding</keyword>
<proteinExistence type="predicted"/>
<dbReference type="Gene3D" id="3.40.50.300">
    <property type="entry name" value="P-loop containing nucleotide triphosphate hydrolases"/>
    <property type="match status" value="1"/>
</dbReference>
<dbReference type="OrthoDB" id="9814088at2"/>
<evidence type="ECO:0000313" key="4">
    <source>
        <dbReference type="EMBL" id="AFV77523.1"/>
    </source>
</evidence>
<dbReference type="AlphaFoldDB" id="K7QZB8"/>
<evidence type="ECO:0000259" key="2">
    <source>
        <dbReference type="PROSITE" id="PS51192"/>
    </source>
</evidence>
<dbReference type="Gene3D" id="3.30.870.10">
    <property type="entry name" value="Endonuclease Chain A"/>
    <property type="match status" value="1"/>
</dbReference>
<accession>K7QZB8</accession>
<keyword evidence="1" id="KW-0378">Hydrolase</keyword>
<dbReference type="InterPro" id="IPR049730">
    <property type="entry name" value="SNF2/RAD54-like_C"/>
</dbReference>
<dbReference type="InterPro" id="IPR038718">
    <property type="entry name" value="SNF2-like_sf"/>
</dbReference>
<dbReference type="Proteomes" id="UP000000211">
    <property type="component" value="Plasmid pTHEOS02"/>
</dbReference>
<dbReference type="InterPro" id="IPR000330">
    <property type="entry name" value="SNF2_N"/>
</dbReference>
<dbReference type="Pfam" id="PF00271">
    <property type="entry name" value="Helicase_C"/>
    <property type="match status" value="1"/>
</dbReference>
<keyword evidence="5" id="KW-1185">Reference proteome</keyword>
<dbReference type="SMART" id="SM00487">
    <property type="entry name" value="DEXDc"/>
    <property type="match status" value="1"/>
</dbReference>
<dbReference type="GO" id="GO:0005524">
    <property type="term" value="F:ATP binding"/>
    <property type="evidence" value="ECO:0007669"/>
    <property type="project" value="InterPro"/>
</dbReference>
<geneLocation type="plasmid" evidence="4 5">
    <name>pTHEOS02</name>
</geneLocation>
<dbReference type="Gene3D" id="3.40.50.10810">
    <property type="entry name" value="Tandem AAA-ATPase domain"/>
    <property type="match status" value="2"/>
</dbReference>
<dbReference type="PROSITE" id="PS51192">
    <property type="entry name" value="HELICASE_ATP_BIND_1"/>
    <property type="match status" value="1"/>
</dbReference>
<gene>
    <name evidence="4" type="ORF">Theos_2551</name>
</gene>
<dbReference type="Pfam" id="PF13091">
    <property type="entry name" value="PLDc_2"/>
    <property type="match status" value="1"/>
</dbReference>
<dbReference type="EMBL" id="CP003251">
    <property type="protein sequence ID" value="AFV77523.1"/>
    <property type="molecule type" value="Genomic_DNA"/>
</dbReference>
<organism evidence="4 5">
    <name type="scientific">Thermus oshimai JL-2</name>
    <dbReference type="NCBI Taxonomy" id="751945"/>
    <lineage>
        <taxon>Bacteria</taxon>
        <taxon>Thermotogati</taxon>
        <taxon>Deinococcota</taxon>
        <taxon>Deinococci</taxon>
        <taxon>Thermales</taxon>
        <taxon>Thermaceae</taxon>
        <taxon>Thermus</taxon>
    </lineage>
</organism>